<dbReference type="InterPro" id="IPR054113">
    <property type="entry name" value="ORC6_cyclin-like_2nd"/>
</dbReference>
<dbReference type="PANTHER" id="PTHR13394:SF0">
    <property type="entry name" value="ORIGIN RECOGNITION COMPLEX SUBUNIT 6"/>
    <property type="match status" value="1"/>
</dbReference>
<gene>
    <name evidence="3" type="ORF">MAM1_0004d00442</name>
</gene>
<name>A0A0C9MGA6_9FUNG</name>
<proteinExistence type="predicted"/>
<dbReference type="PANTHER" id="PTHR13394">
    <property type="entry name" value="ORIGIN RECOGNITION COMPLEX SUBUNIT 6"/>
    <property type="match status" value="1"/>
</dbReference>
<keyword evidence="4" id="KW-1185">Reference proteome</keyword>
<accession>A0A0C9MGA6</accession>
<sequence>MSNPITFCLARLNLEDDIKVKQRTEEFHGQLSSVPAKFFDSGPNLKVVVCIQLAYESLGNLDWDVGLGSRLAGCTTSAYEKALSLCRKRLDIRSTVTFDALTIALGSSTMLSPVQELWNNFVQEYPKKFTGVDKRNAIQDLEMAAWKGAAVYCCAKAHGETLSKDRLHTLCFCTKPELGQCVKTVERTCLAKLNELKCRSRKSLRSTQARTPKKEVKEVKEKKSEKSTPQPMDIDNTSNEANEQQEAAHNHSVESSKPQTAASTPVTQQKRSSVQQKSPSTQQKLQTVMVSKPNPKVKRSETDVSVDNARKKKIRTVSGIVSMINEQDYTTTKRFLEFCQWKTSMIDQLQRAS</sequence>
<reference evidence="3" key="1">
    <citation type="submission" date="2014-09" db="EMBL/GenBank/DDBJ databases">
        <title>Draft genome sequence of an oleaginous Mucoromycotina fungus Mucor ambiguus NBRC6742.</title>
        <authorList>
            <person name="Takeda I."/>
            <person name="Yamane N."/>
            <person name="Morita T."/>
            <person name="Tamano K."/>
            <person name="Machida M."/>
            <person name="Baker S."/>
            <person name="Koike H."/>
        </authorList>
    </citation>
    <scope>NUCLEOTIDE SEQUENCE</scope>
    <source>
        <strain evidence="3">NBRC 6742</strain>
    </source>
</reference>
<dbReference type="InterPro" id="IPR020529">
    <property type="entry name" value="ORC6_met/pln"/>
</dbReference>
<feature type="compositionally biased region" description="Polar residues" evidence="1">
    <location>
        <begin position="255"/>
        <end position="289"/>
    </location>
</feature>
<feature type="compositionally biased region" description="Basic and acidic residues" evidence="1">
    <location>
        <begin position="212"/>
        <end position="226"/>
    </location>
</feature>
<dbReference type="Gene3D" id="1.10.472.10">
    <property type="entry name" value="Cyclin-like"/>
    <property type="match status" value="1"/>
</dbReference>
<dbReference type="GO" id="GO:0006270">
    <property type="term" value="P:DNA replication initiation"/>
    <property type="evidence" value="ECO:0007669"/>
    <property type="project" value="TreeGrafter"/>
</dbReference>
<dbReference type="GO" id="GO:0005664">
    <property type="term" value="C:nuclear origin of replication recognition complex"/>
    <property type="evidence" value="ECO:0007669"/>
    <property type="project" value="InterPro"/>
</dbReference>
<dbReference type="AlphaFoldDB" id="A0A0C9MGA6"/>
<dbReference type="Proteomes" id="UP000053815">
    <property type="component" value="Unassembled WGS sequence"/>
</dbReference>
<feature type="region of interest" description="Disordered" evidence="1">
    <location>
        <begin position="201"/>
        <end position="306"/>
    </location>
</feature>
<evidence type="ECO:0000259" key="2">
    <source>
        <dbReference type="Pfam" id="PF21913"/>
    </source>
</evidence>
<feature type="compositionally biased region" description="Polar residues" evidence="1">
    <location>
        <begin position="235"/>
        <end position="245"/>
    </location>
</feature>
<feature type="domain" description="ORC6 second cyclin-like" evidence="2">
    <location>
        <begin position="97"/>
        <end position="187"/>
    </location>
</feature>
<protein>
    <recommendedName>
        <fullName evidence="2">ORC6 second cyclin-like domain-containing protein</fullName>
    </recommendedName>
</protein>
<dbReference type="STRING" id="91626.A0A0C9MGA6"/>
<evidence type="ECO:0000313" key="3">
    <source>
        <dbReference type="EMBL" id="GAN01013.1"/>
    </source>
</evidence>
<dbReference type="Pfam" id="PF21913">
    <property type="entry name" value="ORC6_2nd"/>
    <property type="match status" value="1"/>
</dbReference>
<dbReference type="EMBL" id="DF836293">
    <property type="protein sequence ID" value="GAN01013.1"/>
    <property type="molecule type" value="Genomic_DNA"/>
</dbReference>
<dbReference type="OrthoDB" id="5552484at2759"/>
<evidence type="ECO:0000313" key="4">
    <source>
        <dbReference type="Proteomes" id="UP000053815"/>
    </source>
</evidence>
<organism evidence="3">
    <name type="scientific">Mucor ambiguus</name>
    <dbReference type="NCBI Taxonomy" id="91626"/>
    <lineage>
        <taxon>Eukaryota</taxon>
        <taxon>Fungi</taxon>
        <taxon>Fungi incertae sedis</taxon>
        <taxon>Mucoromycota</taxon>
        <taxon>Mucoromycotina</taxon>
        <taxon>Mucoromycetes</taxon>
        <taxon>Mucorales</taxon>
        <taxon>Mucorineae</taxon>
        <taxon>Mucoraceae</taxon>
        <taxon>Mucor</taxon>
    </lineage>
</organism>
<evidence type="ECO:0000256" key="1">
    <source>
        <dbReference type="SAM" id="MobiDB-lite"/>
    </source>
</evidence>